<keyword evidence="3" id="KW-0460">Magnesium</keyword>
<dbReference type="Pfam" id="PF13378">
    <property type="entry name" value="MR_MLE_C"/>
    <property type="match status" value="1"/>
</dbReference>
<sequence length="357" mass="38376">MIESVRARLFDVPLDEVLVDAKHGDHTHFQLVTCTIRTTDGVEGTGYTYTGGKGGTAILAMIRDDLAPMLTGGPIAPEAQHDAMQWHVHYVGRGGVASFAISAVDIALWDVRGRMRGESLRHMAGGASDRCGAYAGGIDLGFDLPKLLSSVEGYLARGFDGVKIKVGRPDDMARARAVRELIGAERAFMVDANYALDEAQAIEAARGLMELGILWFEEPIIPDDYDGYGRIARATGCPLAMGENLHTEHEFGHAIARAGLSWVQPDASNCGGITGWLRVAAMCRAAGLPVCSHGMQELHVSLVAAQPNAGLLEVHSFPIDRYTTRPLVLEDAKAVAPDVPGTGVVFDWERLAPHERV</sequence>
<feature type="domain" description="Mandelate racemase/muconate lactonizing enzyme C-terminal" evidence="4">
    <location>
        <begin position="144"/>
        <end position="238"/>
    </location>
</feature>
<dbReference type="SFLD" id="SFLDG00179">
    <property type="entry name" value="mandelate_racemase"/>
    <property type="match status" value="1"/>
</dbReference>
<dbReference type="Proteomes" id="UP001243420">
    <property type="component" value="Chromosome"/>
</dbReference>
<dbReference type="InterPro" id="IPR013341">
    <property type="entry name" value="Mandelate_racemase_N_dom"/>
</dbReference>
<dbReference type="SFLD" id="SFLDS00001">
    <property type="entry name" value="Enolase"/>
    <property type="match status" value="1"/>
</dbReference>
<reference evidence="5 6" key="1">
    <citation type="submission" date="2023-04" db="EMBL/GenBank/DDBJ databases">
        <title>Jannaschia ovalis sp. nov., a marine bacterium isolated from sea tidal flat.</title>
        <authorList>
            <person name="Kwon D.Y."/>
            <person name="Kim J.-J."/>
        </authorList>
    </citation>
    <scope>NUCLEOTIDE SEQUENCE [LARGE SCALE GENOMIC DNA]</scope>
    <source>
        <strain evidence="5 6">GRR-S6-38</strain>
    </source>
</reference>
<evidence type="ECO:0000256" key="2">
    <source>
        <dbReference type="ARBA" id="ARBA00022723"/>
    </source>
</evidence>
<dbReference type="InterPro" id="IPR013342">
    <property type="entry name" value="Mandelate_racemase_C"/>
</dbReference>
<keyword evidence="2" id="KW-0479">Metal-binding</keyword>
<dbReference type="PANTHER" id="PTHR13794:SF58">
    <property type="entry name" value="MITOCHONDRIAL ENOLASE SUPERFAMILY MEMBER 1"/>
    <property type="match status" value="1"/>
</dbReference>
<dbReference type="InterPro" id="IPR029017">
    <property type="entry name" value="Enolase-like_N"/>
</dbReference>
<evidence type="ECO:0000256" key="3">
    <source>
        <dbReference type="ARBA" id="ARBA00022842"/>
    </source>
</evidence>
<evidence type="ECO:0000313" key="6">
    <source>
        <dbReference type="Proteomes" id="UP001243420"/>
    </source>
</evidence>
<dbReference type="Gene3D" id="3.30.390.10">
    <property type="entry name" value="Enolase-like, N-terminal domain"/>
    <property type="match status" value="1"/>
</dbReference>
<organism evidence="5 6">
    <name type="scientific">Jannaschia ovalis</name>
    <dbReference type="NCBI Taxonomy" id="3038773"/>
    <lineage>
        <taxon>Bacteria</taxon>
        <taxon>Pseudomonadati</taxon>
        <taxon>Pseudomonadota</taxon>
        <taxon>Alphaproteobacteria</taxon>
        <taxon>Rhodobacterales</taxon>
        <taxon>Roseobacteraceae</taxon>
        <taxon>Jannaschia</taxon>
    </lineage>
</organism>
<dbReference type="InterPro" id="IPR034382">
    <property type="entry name" value="AHGA_cycloisomerase"/>
</dbReference>
<dbReference type="InterPro" id="IPR036849">
    <property type="entry name" value="Enolase-like_C_sf"/>
</dbReference>
<dbReference type="SUPFAM" id="SSF54826">
    <property type="entry name" value="Enolase N-terminal domain-like"/>
    <property type="match status" value="1"/>
</dbReference>
<dbReference type="InterPro" id="IPR046945">
    <property type="entry name" value="RHMD-like"/>
</dbReference>
<dbReference type="Pfam" id="PF02746">
    <property type="entry name" value="MR_MLE_N"/>
    <property type="match status" value="1"/>
</dbReference>
<proteinExistence type="predicted"/>
<evidence type="ECO:0000259" key="4">
    <source>
        <dbReference type="SMART" id="SM00922"/>
    </source>
</evidence>
<dbReference type="EMBL" id="CP122537">
    <property type="protein sequence ID" value="WGH78892.1"/>
    <property type="molecule type" value="Genomic_DNA"/>
</dbReference>
<evidence type="ECO:0000256" key="1">
    <source>
        <dbReference type="ARBA" id="ARBA00001946"/>
    </source>
</evidence>
<evidence type="ECO:0000313" key="5">
    <source>
        <dbReference type="EMBL" id="WGH78892.1"/>
    </source>
</evidence>
<keyword evidence="6" id="KW-1185">Reference proteome</keyword>
<dbReference type="RefSeq" id="WP_279965643.1">
    <property type="nucleotide sequence ID" value="NZ_CP122537.1"/>
</dbReference>
<dbReference type="InterPro" id="IPR029065">
    <property type="entry name" value="Enolase_C-like"/>
</dbReference>
<name>A0ABY8LC48_9RHOB</name>
<dbReference type="SMART" id="SM00922">
    <property type="entry name" value="MR_MLE"/>
    <property type="match status" value="1"/>
</dbReference>
<accession>A0ABY8LC48</accession>
<dbReference type="CDD" id="cd03316">
    <property type="entry name" value="MR_like"/>
    <property type="match status" value="1"/>
</dbReference>
<protein>
    <submittedName>
        <fullName evidence="5">Mandelate racemase/muconate lactonizing enzyme family protein</fullName>
    </submittedName>
</protein>
<comment type="cofactor">
    <cofactor evidence="1">
        <name>Mg(2+)</name>
        <dbReference type="ChEBI" id="CHEBI:18420"/>
    </cofactor>
</comment>
<dbReference type="PANTHER" id="PTHR13794">
    <property type="entry name" value="ENOLASE SUPERFAMILY, MANDELATE RACEMASE"/>
    <property type="match status" value="1"/>
</dbReference>
<dbReference type="Gene3D" id="3.20.20.120">
    <property type="entry name" value="Enolase-like C-terminal domain"/>
    <property type="match status" value="1"/>
</dbReference>
<gene>
    <name evidence="5" type="ORF">P8627_01120</name>
</gene>
<dbReference type="SUPFAM" id="SSF51604">
    <property type="entry name" value="Enolase C-terminal domain-like"/>
    <property type="match status" value="1"/>
</dbReference>
<dbReference type="SFLD" id="SFLDF00557">
    <property type="entry name" value="3_6-anhydro-alpha-L-galactonat"/>
    <property type="match status" value="1"/>
</dbReference>